<evidence type="ECO:0000313" key="3">
    <source>
        <dbReference type="Proteomes" id="UP000048984"/>
    </source>
</evidence>
<dbReference type="AlphaFoldDB" id="A0A0P6VZT1"/>
<sequence length="172" mass="18496">MSATQSFRDRLILDEAEGAWWDQSRRYLLIRPDALMGIFRELPADRRGEAFAALARSITRQGADSARAYRAMGGEGAGLLDIVASTAPQLGWGRWQFSLEPGMLRLTVANSPFAAGYGPSDVPVCHPIRGMMAAVGEMVLDRPVTVVETACAAMGAPDCRFEARPADGPAAQ</sequence>
<evidence type="ECO:0000259" key="1">
    <source>
        <dbReference type="SMART" id="SM00989"/>
    </source>
</evidence>
<protein>
    <recommendedName>
        <fullName evidence="1">4-vinyl reductase 4VR domain-containing protein</fullName>
    </recommendedName>
</protein>
<dbReference type="RefSeq" id="WP_054357449.1">
    <property type="nucleotide sequence ID" value="NZ_LJYW01000001.1"/>
</dbReference>
<dbReference type="SUPFAM" id="SSF111126">
    <property type="entry name" value="Ligand-binding domain in the NO signalling and Golgi transport"/>
    <property type="match status" value="1"/>
</dbReference>
<dbReference type="PANTHER" id="PTHR35090">
    <property type="entry name" value="DNA-DIRECTED RNA POLYMERASE SUBUNIT I"/>
    <property type="match status" value="1"/>
</dbReference>
<proteinExistence type="predicted"/>
<dbReference type="InterPro" id="IPR004096">
    <property type="entry name" value="V4R"/>
</dbReference>
<dbReference type="Gene3D" id="3.30.1380.20">
    <property type="entry name" value="Trafficking protein particle complex subunit 3"/>
    <property type="match status" value="1"/>
</dbReference>
<keyword evidence="3" id="KW-1185">Reference proteome</keyword>
<dbReference type="STRING" id="665126.ABB55_02825"/>
<reference evidence="2 3" key="2">
    <citation type="submission" date="2015-10" db="EMBL/GenBank/DDBJ databases">
        <title>Draft Genome Sequence of Prosthecomicrobium hirschii ATCC 27832.</title>
        <authorList>
            <person name="Daniel J."/>
            <person name="Givan S.A."/>
            <person name="Brun Y.V."/>
            <person name="Brown P.J."/>
        </authorList>
    </citation>
    <scope>NUCLEOTIDE SEQUENCE [LARGE SCALE GENOMIC DNA]</scope>
    <source>
        <strain evidence="2 3">16</strain>
    </source>
</reference>
<accession>A0A0P6VZT1</accession>
<gene>
    <name evidence="2" type="ORF">ABB55_02825</name>
</gene>
<dbReference type="EMBL" id="LJYW01000001">
    <property type="protein sequence ID" value="KPL51286.1"/>
    <property type="molecule type" value="Genomic_DNA"/>
</dbReference>
<evidence type="ECO:0000313" key="2">
    <source>
        <dbReference type="EMBL" id="KPL51286.1"/>
    </source>
</evidence>
<dbReference type="PANTHER" id="PTHR35090:SF1">
    <property type="entry name" value="SLR0144 PROTEIN"/>
    <property type="match status" value="1"/>
</dbReference>
<dbReference type="Proteomes" id="UP000048984">
    <property type="component" value="Unassembled WGS sequence"/>
</dbReference>
<dbReference type="SMART" id="SM00989">
    <property type="entry name" value="V4R"/>
    <property type="match status" value="1"/>
</dbReference>
<comment type="caution">
    <text evidence="2">The sequence shown here is derived from an EMBL/GenBank/DDBJ whole genome shotgun (WGS) entry which is preliminary data.</text>
</comment>
<name>A0A0P6VZT1_9HYPH</name>
<reference evidence="2 3" key="1">
    <citation type="submission" date="2015-09" db="EMBL/GenBank/DDBJ databases">
        <authorList>
            <person name="Jackson K.R."/>
            <person name="Lunt B.L."/>
            <person name="Fisher J.N.B."/>
            <person name="Gardner A.V."/>
            <person name="Bailey M.E."/>
            <person name="Deus L.M."/>
            <person name="Earl A.S."/>
            <person name="Gibby P.D."/>
            <person name="Hartmann K.A."/>
            <person name="Liu J.E."/>
            <person name="Manci A.M."/>
            <person name="Nielsen D.A."/>
            <person name="Solomon M.B."/>
            <person name="Breakwell D.P."/>
            <person name="Burnett S.H."/>
            <person name="Grose J.H."/>
        </authorList>
    </citation>
    <scope>NUCLEOTIDE SEQUENCE [LARGE SCALE GENOMIC DNA]</scope>
    <source>
        <strain evidence="2 3">16</strain>
    </source>
</reference>
<feature type="domain" description="4-vinyl reductase 4VR" evidence="1">
    <location>
        <begin position="103"/>
        <end position="165"/>
    </location>
</feature>
<dbReference type="Pfam" id="PF02830">
    <property type="entry name" value="V4R"/>
    <property type="match status" value="1"/>
</dbReference>
<dbReference type="InterPro" id="IPR024096">
    <property type="entry name" value="NO_sig/Golgi_transp_ligand-bd"/>
</dbReference>
<organism evidence="2 3">
    <name type="scientific">Prosthecodimorpha hirschii</name>
    <dbReference type="NCBI Taxonomy" id="665126"/>
    <lineage>
        <taxon>Bacteria</taxon>
        <taxon>Pseudomonadati</taxon>
        <taxon>Pseudomonadota</taxon>
        <taxon>Alphaproteobacteria</taxon>
        <taxon>Hyphomicrobiales</taxon>
        <taxon>Ancalomicrobiaceae</taxon>
        <taxon>Prosthecodimorpha</taxon>
    </lineage>
</organism>